<reference evidence="3 4" key="1">
    <citation type="submission" date="2023-04" db="EMBL/GenBank/DDBJ databases">
        <title>Draft genome sequence of Saccharopolyspora sp. TS4A08 isolated from sweet potato rhizospheric soil.</title>
        <authorList>
            <person name="Suksaard P."/>
            <person name="Duangmal K."/>
        </authorList>
    </citation>
    <scope>NUCLEOTIDE SEQUENCE [LARGE SCALE GENOMIC DNA]</scope>
    <source>
        <strain evidence="3 4">TS4A08</strain>
    </source>
</reference>
<comment type="caution">
    <text evidence="3">The sequence shown here is derived from an EMBL/GenBank/DDBJ whole genome shotgun (WGS) entry which is preliminary data.</text>
</comment>
<name>A0ABT6PR05_9PSEU</name>
<dbReference type="InterPro" id="IPR007278">
    <property type="entry name" value="DUF397"/>
</dbReference>
<dbReference type="RefSeq" id="WP_281456748.1">
    <property type="nucleotide sequence ID" value="NZ_JASAOF010000010.1"/>
</dbReference>
<evidence type="ECO:0000313" key="4">
    <source>
        <dbReference type="Proteomes" id="UP001237595"/>
    </source>
</evidence>
<feature type="region of interest" description="Disordered" evidence="1">
    <location>
        <begin position="1"/>
        <end position="20"/>
    </location>
</feature>
<dbReference type="Pfam" id="PF04149">
    <property type="entry name" value="DUF397"/>
    <property type="match status" value="1"/>
</dbReference>
<protein>
    <submittedName>
        <fullName evidence="3">DUF397 domain-containing protein</fullName>
    </submittedName>
</protein>
<feature type="compositionally biased region" description="Polar residues" evidence="1">
    <location>
        <begin position="1"/>
        <end position="19"/>
    </location>
</feature>
<evidence type="ECO:0000256" key="1">
    <source>
        <dbReference type="SAM" id="MobiDB-lite"/>
    </source>
</evidence>
<dbReference type="Proteomes" id="UP001237595">
    <property type="component" value="Unassembled WGS sequence"/>
</dbReference>
<evidence type="ECO:0000259" key="2">
    <source>
        <dbReference type="Pfam" id="PF04149"/>
    </source>
</evidence>
<feature type="domain" description="DUF397" evidence="2">
    <location>
        <begin position="9"/>
        <end position="62"/>
    </location>
</feature>
<gene>
    <name evidence="3" type="ORF">QFW96_17530</name>
</gene>
<dbReference type="EMBL" id="JASAOF010000010">
    <property type="protein sequence ID" value="MDI2030437.1"/>
    <property type="molecule type" value="Genomic_DNA"/>
</dbReference>
<evidence type="ECO:0000313" key="3">
    <source>
        <dbReference type="EMBL" id="MDI2030437.1"/>
    </source>
</evidence>
<proteinExistence type="predicted"/>
<organism evidence="3 4">
    <name type="scientific">Saccharopolyspora ipomoeae</name>
    <dbReference type="NCBI Taxonomy" id="3042027"/>
    <lineage>
        <taxon>Bacteria</taxon>
        <taxon>Bacillati</taxon>
        <taxon>Actinomycetota</taxon>
        <taxon>Actinomycetes</taxon>
        <taxon>Pseudonocardiales</taxon>
        <taxon>Pseudonocardiaceae</taxon>
        <taxon>Saccharopolyspora</taxon>
    </lineage>
</organism>
<sequence>MSNLTNSPTWRKSSRSGGAQQCVEVATNVPGSAFIRDSKLGEDSPVLRTSPKSFAAFLDAIKDDRLS</sequence>
<keyword evidence="4" id="KW-1185">Reference proteome</keyword>
<accession>A0ABT6PR05</accession>